<dbReference type="PANTHER" id="PTHR37946:SF1">
    <property type="entry name" value="SLL1969 PROTEIN"/>
    <property type="match status" value="1"/>
</dbReference>
<dbReference type="AlphaFoldDB" id="A0A0F3MHH9"/>
<protein>
    <submittedName>
        <fullName evidence="1">Alpha/beta hydrolase family protein</fullName>
    </submittedName>
</protein>
<keyword evidence="2" id="KW-1185">Reference proteome</keyword>
<dbReference type="Pfam" id="PF02089">
    <property type="entry name" value="Palm_thioest"/>
    <property type="match status" value="1"/>
</dbReference>
<dbReference type="STRING" id="1359168.OCHUTO_0931"/>
<keyword evidence="1" id="KW-0378">Hydrolase</keyword>
<organism evidence="1 2">
    <name type="scientific">Orientia chuto str. Dubai</name>
    <dbReference type="NCBI Taxonomy" id="1359168"/>
    <lineage>
        <taxon>Bacteria</taxon>
        <taxon>Pseudomonadati</taxon>
        <taxon>Pseudomonadota</taxon>
        <taxon>Alphaproteobacteria</taxon>
        <taxon>Rickettsiales</taxon>
        <taxon>Rickettsiaceae</taxon>
        <taxon>Rickettsieae</taxon>
        <taxon>Orientia</taxon>
    </lineage>
</organism>
<comment type="caution">
    <text evidence="1">The sequence shown here is derived from an EMBL/GenBank/DDBJ whole genome shotgun (WGS) entry which is preliminary data.</text>
</comment>
<dbReference type="OrthoDB" id="556502at2"/>
<accession>A0A0F3MHH9</accession>
<evidence type="ECO:0000313" key="1">
    <source>
        <dbReference type="EMBL" id="KJV55213.1"/>
    </source>
</evidence>
<dbReference type="PANTHER" id="PTHR37946">
    <property type="entry name" value="SLL1969 PROTEIN"/>
    <property type="match status" value="1"/>
</dbReference>
<dbReference type="GO" id="GO:0016787">
    <property type="term" value="F:hydrolase activity"/>
    <property type="evidence" value="ECO:0007669"/>
    <property type="project" value="UniProtKB-KW"/>
</dbReference>
<reference evidence="1 2" key="1">
    <citation type="submission" date="2015-02" db="EMBL/GenBank/DDBJ databases">
        <title>Genome Sequencing of Rickettsiales.</title>
        <authorList>
            <person name="Daugherty S.C."/>
            <person name="Su Q."/>
            <person name="Abolude K."/>
            <person name="Beier-Sexton M."/>
            <person name="Carlyon J.A."/>
            <person name="Carter R."/>
            <person name="Day N.P."/>
            <person name="Dumler S.J."/>
            <person name="Dyachenko V."/>
            <person name="Godinez A."/>
            <person name="Kurtti T.J."/>
            <person name="Lichay M."/>
            <person name="Mullins K.E."/>
            <person name="Ott S."/>
            <person name="Pappas-Brown V."/>
            <person name="Paris D.H."/>
            <person name="Patel P."/>
            <person name="Richards A.L."/>
            <person name="Sadzewicz L."/>
            <person name="Sears K."/>
            <person name="Seidman D."/>
            <person name="Sengamalay N."/>
            <person name="Stenos J."/>
            <person name="Tallon L.J."/>
            <person name="Vincent G."/>
            <person name="Fraser C.M."/>
            <person name="Munderloh U."/>
            <person name="Dunning-Hotopp J.C."/>
        </authorList>
    </citation>
    <scope>NUCLEOTIDE SEQUENCE [LARGE SCALE GENOMIC DNA]</scope>
    <source>
        <strain evidence="1 2">Fuller</strain>
    </source>
</reference>
<dbReference type="EMBL" id="LANP01000026">
    <property type="protein sequence ID" value="KJV55213.1"/>
    <property type="molecule type" value="Genomic_DNA"/>
</dbReference>
<proteinExistence type="predicted"/>
<dbReference type="Proteomes" id="UP000033616">
    <property type="component" value="Unassembled WGS sequence"/>
</dbReference>
<dbReference type="InterPro" id="IPR029058">
    <property type="entry name" value="AB_hydrolase_fold"/>
</dbReference>
<gene>
    <name evidence="1" type="ORF">OCHUTO_0931</name>
</gene>
<dbReference type="PATRIC" id="fig|1359168.3.peg.662"/>
<dbReference type="SUPFAM" id="SSF53474">
    <property type="entry name" value="alpha/beta-Hydrolases"/>
    <property type="match status" value="1"/>
</dbReference>
<sequence>MIAKIIFILIFFFTIKVQTCDIAHAITDIKKTSKYRSFFAENTTIHTATPINIATVKSNQFGNRQDKYDSLKRNLDKNHSKEIPLLILLHGLNKTSKSLKRMEAFAHKQGFKVLNIDYPSTKFSIENLVDIIHNKITSSIQKQKYTSISFCGISMGGLVIRAYLHKYRIANLGRVVLIGTPNKGSEAADYLKNNELYKRFTGPAGQQLTTNQENFNNIFGNVYYECGVIAGNLPFGPCIIFFNGKKNDGVVTIESTKIEGMQDHIVLNVSHWYLAKSKNVWLQTLHFLKYSKFQK</sequence>
<evidence type="ECO:0000313" key="2">
    <source>
        <dbReference type="Proteomes" id="UP000033616"/>
    </source>
</evidence>
<dbReference type="Gene3D" id="3.40.50.1820">
    <property type="entry name" value="alpha/beta hydrolase"/>
    <property type="match status" value="1"/>
</dbReference>
<dbReference type="RefSeq" id="WP_045797527.1">
    <property type="nucleotide sequence ID" value="NZ_LANP01000026.1"/>
</dbReference>
<name>A0A0F3MHH9_9RICK</name>